<dbReference type="SUPFAM" id="SSF53955">
    <property type="entry name" value="Lysozyme-like"/>
    <property type="match status" value="1"/>
</dbReference>
<feature type="chain" id="PRO_5004787507" evidence="1">
    <location>
        <begin position="30"/>
        <end position="612"/>
    </location>
</feature>
<evidence type="ECO:0000259" key="2">
    <source>
        <dbReference type="Pfam" id="PF01464"/>
    </source>
</evidence>
<sequence>MKNRKKWMSVLISTILLVQTLGEPSLLLAATNSLTTPTTTPTNFTPQVNPSLEEINTLLEKVAREEEIPSTILKAIAFQESSWRQFDSLGQPLLSTSGAIGIMQISPKYESPENIVKLKTDIEFNIRRGAELLNEKWSFVPKIGDGDRNKLENWYFAIWAYNIWSGKNNPNEATNTSTTSIGVSQGSVTPTVTSPTTPVIVYQEDVLKKIANPPAWLARYIPAVEVTRVPASSLPAQGVPQKTVPWTTPLPYHLGDLNAGAVTKVVPEWMRLQGSDRIDTALQQAQKGWPQGSKSVILARADNFPDALAGVPLAARLDAPILLTSSQELDPRVLVTLNTLQPQTIYLLGGEGALGTKITTILEEKGWGKENIVRISGDSRYSTASSLALATAATSLPAITAEGNISIQTISQGTSLQSIPAVAIATGENFPDALGIASIAGAKKMPILLTSAEEIPTETLETLKRLNPAKVYLIGGKGSISLQVEQQIKDSLNLSSTQIRRLAGASRYDTMAAVAQEFQGDIQNLSFATGEDFPDALAGAALATHQSSTIVLVPKTSLEEYPGLQNWLKGQIQTLTVPVASNGNSSLSLYLMGGSGAIPQKIEQELKSLVAQ</sequence>
<dbReference type="EMBL" id="CP007032">
    <property type="protein sequence ID" value="AHF08102.1"/>
    <property type="molecule type" value="Genomic_DNA"/>
</dbReference>
<reference evidence="3 4" key="1">
    <citation type="submission" date="2013-12" db="EMBL/GenBank/DDBJ databases">
        <authorList>
            <consortium name="DOE Joint Genome Institute"/>
            <person name="Smidt H."/>
            <person name="Huntemann M."/>
            <person name="Han J."/>
            <person name="Chen A."/>
            <person name="Kyrpides N."/>
            <person name="Mavromatis K."/>
            <person name="Markowitz V."/>
            <person name="Palaniappan K."/>
            <person name="Ivanova N."/>
            <person name="Schaumberg A."/>
            <person name="Pati A."/>
            <person name="Liolios K."/>
            <person name="Nordberg H.P."/>
            <person name="Cantor M.N."/>
            <person name="Hua S.X."/>
            <person name="Woyke T."/>
        </authorList>
    </citation>
    <scope>NUCLEOTIDE SEQUENCE [LARGE SCALE GENOMIC DNA]</scope>
    <source>
        <strain evidence="4">DSM 15288</strain>
    </source>
</reference>
<accession>W0EBF9</accession>
<dbReference type="HOGENOM" id="CLU_019397_0_0_9"/>
<proteinExistence type="predicted"/>
<dbReference type="InterPro" id="IPR008258">
    <property type="entry name" value="Transglycosylase_SLT_dom_1"/>
</dbReference>
<dbReference type="eggNOG" id="COG2247">
    <property type="taxonomic scope" value="Bacteria"/>
</dbReference>
<feature type="signal peptide" evidence="1">
    <location>
        <begin position="1"/>
        <end position="29"/>
    </location>
</feature>
<evidence type="ECO:0000313" key="3">
    <source>
        <dbReference type="EMBL" id="AHF08102.1"/>
    </source>
</evidence>
<dbReference type="InterPro" id="IPR023346">
    <property type="entry name" value="Lysozyme-like_dom_sf"/>
</dbReference>
<dbReference type="Pfam" id="PF04122">
    <property type="entry name" value="CW_binding_2"/>
    <property type="match status" value="3"/>
</dbReference>
<keyword evidence="4" id="KW-1185">Reference proteome</keyword>
<dbReference type="Pfam" id="PF01464">
    <property type="entry name" value="SLT"/>
    <property type="match status" value="1"/>
</dbReference>
<name>W0EBF9_9FIRM</name>
<dbReference type="AlphaFoldDB" id="W0EBF9"/>
<protein>
    <submittedName>
        <fullName evidence="3">Lytic transglycosylase</fullName>
    </submittedName>
</protein>
<dbReference type="Gene3D" id="1.10.530.10">
    <property type="match status" value="1"/>
</dbReference>
<dbReference type="PANTHER" id="PTHR30032">
    <property type="entry name" value="N-ACETYLMURAMOYL-L-ALANINE AMIDASE-RELATED"/>
    <property type="match status" value="1"/>
</dbReference>
<dbReference type="KEGG" id="dmt:DESME_14520"/>
<dbReference type="InterPro" id="IPR007253">
    <property type="entry name" value="Cell_wall-bd_2"/>
</dbReference>
<dbReference type="eggNOG" id="COG0741">
    <property type="taxonomic scope" value="Bacteria"/>
</dbReference>
<organism evidence="3 4">
    <name type="scientific">Desulfitobacterium metallireducens DSM 15288</name>
    <dbReference type="NCBI Taxonomy" id="871968"/>
    <lineage>
        <taxon>Bacteria</taxon>
        <taxon>Bacillati</taxon>
        <taxon>Bacillota</taxon>
        <taxon>Clostridia</taxon>
        <taxon>Eubacteriales</taxon>
        <taxon>Desulfitobacteriaceae</taxon>
        <taxon>Desulfitobacterium</taxon>
    </lineage>
</organism>
<gene>
    <name evidence="3" type="ORF">DESME_14520</name>
</gene>
<dbReference type="InterPro" id="IPR051922">
    <property type="entry name" value="Bact_Sporulation_Assoc"/>
</dbReference>
<keyword evidence="1" id="KW-0732">Signal</keyword>
<evidence type="ECO:0000256" key="1">
    <source>
        <dbReference type="SAM" id="SignalP"/>
    </source>
</evidence>
<dbReference type="Gene3D" id="3.40.50.12090">
    <property type="match status" value="2"/>
</dbReference>
<dbReference type="RefSeq" id="WP_006718430.1">
    <property type="nucleotide sequence ID" value="NZ_CP007032.1"/>
</dbReference>
<dbReference type="Proteomes" id="UP000010847">
    <property type="component" value="Chromosome"/>
</dbReference>
<dbReference type="STRING" id="871968.DESME_14520"/>
<feature type="domain" description="Transglycosylase SLT" evidence="2">
    <location>
        <begin position="60"/>
        <end position="173"/>
    </location>
</feature>
<evidence type="ECO:0000313" key="4">
    <source>
        <dbReference type="Proteomes" id="UP000010847"/>
    </source>
</evidence>
<dbReference type="PANTHER" id="PTHR30032:SF8">
    <property type="entry name" value="GERMINATION-SPECIFIC N-ACETYLMURAMOYL-L-ALANINE AMIDASE"/>
    <property type="match status" value="1"/>
</dbReference>